<protein>
    <submittedName>
        <fullName evidence="2">Uncharacterized protein</fullName>
    </submittedName>
</protein>
<evidence type="ECO:0000313" key="3">
    <source>
        <dbReference type="Proteomes" id="UP001055712"/>
    </source>
</evidence>
<dbReference type="AlphaFoldDB" id="A0A9D4TRZ3"/>
<accession>A0A9D4TRZ3</accession>
<comment type="caution">
    <text evidence="2">The sequence shown here is derived from an EMBL/GenBank/DDBJ whole genome shotgun (WGS) entry which is preliminary data.</text>
</comment>
<feature type="compositionally biased region" description="Low complexity" evidence="1">
    <location>
        <begin position="172"/>
        <end position="190"/>
    </location>
</feature>
<dbReference type="EMBL" id="SIDB01000005">
    <property type="protein sequence ID" value="KAI3432742.1"/>
    <property type="molecule type" value="Genomic_DNA"/>
</dbReference>
<evidence type="ECO:0000256" key="1">
    <source>
        <dbReference type="SAM" id="MobiDB-lite"/>
    </source>
</evidence>
<proteinExistence type="predicted"/>
<keyword evidence="3" id="KW-1185">Reference proteome</keyword>
<reference evidence="2" key="1">
    <citation type="journal article" date="2019" name="Plant J.">
        <title>Chlorella vulgaris genome assembly and annotation reveals the molecular basis for metabolic acclimation to high light conditions.</title>
        <authorList>
            <person name="Cecchin M."/>
            <person name="Marcolungo L."/>
            <person name="Rossato M."/>
            <person name="Girolomoni L."/>
            <person name="Cosentino E."/>
            <person name="Cuine S."/>
            <person name="Li-Beisson Y."/>
            <person name="Delledonne M."/>
            <person name="Ballottari M."/>
        </authorList>
    </citation>
    <scope>NUCLEOTIDE SEQUENCE</scope>
    <source>
        <strain evidence="2">211/11P</strain>
    </source>
</reference>
<gene>
    <name evidence="2" type="ORF">D9Q98_004283</name>
</gene>
<reference evidence="2" key="2">
    <citation type="submission" date="2020-11" db="EMBL/GenBank/DDBJ databases">
        <authorList>
            <person name="Cecchin M."/>
            <person name="Marcolungo L."/>
            <person name="Rossato M."/>
            <person name="Girolomoni L."/>
            <person name="Cosentino E."/>
            <person name="Cuine S."/>
            <person name="Li-Beisson Y."/>
            <person name="Delledonne M."/>
            <person name="Ballottari M."/>
        </authorList>
    </citation>
    <scope>NUCLEOTIDE SEQUENCE</scope>
    <source>
        <strain evidence="2">211/11P</strain>
        <tissue evidence="2">Whole cell</tissue>
    </source>
</reference>
<name>A0A9D4TRZ3_CHLVU</name>
<feature type="region of interest" description="Disordered" evidence="1">
    <location>
        <begin position="167"/>
        <end position="190"/>
    </location>
</feature>
<organism evidence="2 3">
    <name type="scientific">Chlorella vulgaris</name>
    <name type="common">Green alga</name>
    <dbReference type="NCBI Taxonomy" id="3077"/>
    <lineage>
        <taxon>Eukaryota</taxon>
        <taxon>Viridiplantae</taxon>
        <taxon>Chlorophyta</taxon>
        <taxon>core chlorophytes</taxon>
        <taxon>Trebouxiophyceae</taxon>
        <taxon>Chlorellales</taxon>
        <taxon>Chlorellaceae</taxon>
        <taxon>Chlorella clade</taxon>
        <taxon>Chlorella</taxon>
    </lineage>
</organism>
<dbReference type="Proteomes" id="UP001055712">
    <property type="component" value="Unassembled WGS sequence"/>
</dbReference>
<dbReference type="OrthoDB" id="515355at2759"/>
<evidence type="ECO:0000313" key="2">
    <source>
        <dbReference type="EMBL" id="KAI3432742.1"/>
    </source>
</evidence>
<sequence>MADASVGCPLATSLPHSWAEHSGLKTQLPDIRAYKLGKRRWSYNQVELVLNEVDGGAHTAAIRQVVHAEGTKFHEAHQDSAVGFHVELESGVKLQAHIFLCYDKHASRSGDCSGGGAATDSSSGDGAAGVAASQHHAWHLVTRKDCCKGCEGRVLRSIQRFGRQAKRCRNGATKPAPASAGDAAGGSAAAATVSSKKDPRFMYLSLDEACTHVNASAFRLVAGIYNRQGTRLLATSVSPSIRVLANNDVPTGAARFKLEAHLPADWEGWAPQAPQLTPVEPLAASRPRKQAARAKPFTMAAGTRIRGTASFPNPALPAMRTISLSLNPSGKEALLQPGTKRHAVQQQPQFSELSSYDAWHLPASSLASKLPQPARSREASGHLGCSGGSPHAAAAYASVADYSHADAASTTLTSFPLASTMPDPVRAATPPGCPEPPINWLAPAGLAEFGNRGPTGDAAAQCEAGRQLDLLSQLKAGLLAASNQGASADNDAVPAASAEPVAWTAVEPAAPHLAEPLSDGGSALAACWEQEVSQLRASSSAQPSASFVMPQWQPTSHCATPAAELLPMDSFDFGMPDRSRCDFGATSQDLETELMPSQNKGPQIDMSDLDMDMVPLFPGDFITGF</sequence>